<evidence type="ECO:0000256" key="4">
    <source>
        <dbReference type="ARBA" id="ARBA00023038"/>
    </source>
</evidence>
<keyword evidence="6" id="KW-0371">Homeobox</keyword>
<keyword evidence="11" id="KW-1185">Reference proteome</keyword>
<dbReference type="SMART" id="SM00132">
    <property type="entry name" value="LIM"/>
    <property type="match status" value="1"/>
</dbReference>
<dbReference type="InterPro" id="IPR001781">
    <property type="entry name" value="Znf_LIM"/>
</dbReference>
<protein>
    <recommendedName>
        <fullName evidence="9">LIM zinc-binding domain-containing protein</fullName>
    </recommendedName>
</protein>
<evidence type="ECO:0000256" key="2">
    <source>
        <dbReference type="ARBA" id="ARBA00022723"/>
    </source>
</evidence>
<proteinExistence type="predicted"/>
<evidence type="ECO:0000256" key="1">
    <source>
        <dbReference type="ARBA" id="ARBA00004123"/>
    </source>
</evidence>
<comment type="caution">
    <text evidence="10">The sequence shown here is derived from an EMBL/GenBank/DDBJ whole genome shotgun (WGS) entry which is preliminary data.</text>
</comment>
<dbReference type="Proteomes" id="UP001476798">
    <property type="component" value="Unassembled WGS sequence"/>
</dbReference>
<dbReference type="InterPro" id="IPR050453">
    <property type="entry name" value="LIM_Homeobox_TF"/>
</dbReference>
<keyword evidence="4 8" id="KW-0440">LIM domain</keyword>
<name>A0ABV0PNP2_9TELE</name>
<evidence type="ECO:0000259" key="9">
    <source>
        <dbReference type="PROSITE" id="PS50023"/>
    </source>
</evidence>
<evidence type="ECO:0000313" key="10">
    <source>
        <dbReference type="EMBL" id="MEQ2185119.1"/>
    </source>
</evidence>
<gene>
    <name evidence="10" type="ORF">GOODEAATRI_014953</name>
</gene>
<evidence type="ECO:0000256" key="8">
    <source>
        <dbReference type="PROSITE-ProRule" id="PRU00125"/>
    </source>
</evidence>
<dbReference type="SUPFAM" id="SSF57716">
    <property type="entry name" value="Glucocorticoid receptor-like (DNA-binding domain)"/>
    <property type="match status" value="2"/>
</dbReference>
<evidence type="ECO:0000256" key="7">
    <source>
        <dbReference type="ARBA" id="ARBA00023242"/>
    </source>
</evidence>
<dbReference type="PANTHER" id="PTHR24208:SF121">
    <property type="entry name" value="LIM_HOMEOBOX PROTEIN LHX6"/>
    <property type="match status" value="1"/>
</dbReference>
<evidence type="ECO:0000313" key="11">
    <source>
        <dbReference type="Proteomes" id="UP001476798"/>
    </source>
</evidence>
<keyword evidence="3 8" id="KW-0862">Zinc</keyword>
<reference evidence="10 11" key="1">
    <citation type="submission" date="2021-06" db="EMBL/GenBank/DDBJ databases">
        <authorList>
            <person name="Palmer J.M."/>
        </authorList>
    </citation>
    <scope>NUCLEOTIDE SEQUENCE [LARGE SCALE GENOMIC DNA]</scope>
    <source>
        <strain evidence="10 11">GA_2019</strain>
        <tissue evidence="10">Muscle</tissue>
    </source>
</reference>
<keyword evidence="5" id="KW-0238">DNA-binding</keyword>
<organism evidence="10 11">
    <name type="scientific">Goodea atripinnis</name>
    <dbReference type="NCBI Taxonomy" id="208336"/>
    <lineage>
        <taxon>Eukaryota</taxon>
        <taxon>Metazoa</taxon>
        <taxon>Chordata</taxon>
        <taxon>Craniata</taxon>
        <taxon>Vertebrata</taxon>
        <taxon>Euteleostomi</taxon>
        <taxon>Actinopterygii</taxon>
        <taxon>Neopterygii</taxon>
        <taxon>Teleostei</taxon>
        <taxon>Neoteleostei</taxon>
        <taxon>Acanthomorphata</taxon>
        <taxon>Ovalentaria</taxon>
        <taxon>Atherinomorphae</taxon>
        <taxon>Cyprinodontiformes</taxon>
        <taxon>Goodeidae</taxon>
        <taxon>Goodea</taxon>
    </lineage>
</organism>
<dbReference type="EMBL" id="JAHRIO010081044">
    <property type="protein sequence ID" value="MEQ2185119.1"/>
    <property type="molecule type" value="Genomic_DNA"/>
</dbReference>
<dbReference type="PANTHER" id="PTHR24208">
    <property type="entry name" value="LIM/HOMEOBOX PROTEIN LHX"/>
    <property type="match status" value="1"/>
</dbReference>
<comment type="subcellular location">
    <subcellularLocation>
        <location evidence="1">Nucleus</location>
    </subcellularLocation>
</comment>
<keyword evidence="2 8" id="KW-0479">Metal-binding</keyword>
<dbReference type="PROSITE" id="PS00478">
    <property type="entry name" value="LIM_DOMAIN_1"/>
    <property type="match status" value="1"/>
</dbReference>
<keyword evidence="7" id="KW-0539">Nucleus</keyword>
<evidence type="ECO:0000256" key="6">
    <source>
        <dbReference type="ARBA" id="ARBA00023155"/>
    </source>
</evidence>
<dbReference type="PROSITE" id="PS50023">
    <property type="entry name" value="LIM_DOMAIN_2"/>
    <property type="match status" value="1"/>
</dbReference>
<sequence>MLTRICSVKITPPALFNVVCFVAQSKSEVKKESGVSSPLEAACLCSPPSAKNQCASCGMEIQDRYLLKVNNLNWHLGCLECSVCRASLRQHSSCYVKNKEIFCKLDYFR</sequence>
<dbReference type="Gene3D" id="2.10.110.10">
    <property type="entry name" value="Cysteine Rich Protein"/>
    <property type="match status" value="1"/>
</dbReference>
<evidence type="ECO:0000256" key="3">
    <source>
        <dbReference type="ARBA" id="ARBA00022833"/>
    </source>
</evidence>
<feature type="domain" description="LIM zinc-binding" evidence="9">
    <location>
        <begin position="52"/>
        <end position="109"/>
    </location>
</feature>
<dbReference type="Pfam" id="PF00412">
    <property type="entry name" value="LIM"/>
    <property type="match status" value="1"/>
</dbReference>
<accession>A0ABV0PNP2</accession>
<evidence type="ECO:0000256" key="5">
    <source>
        <dbReference type="ARBA" id="ARBA00023125"/>
    </source>
</evidence>